<name>A0A1H5UB62_9SPHI</name>
<gene>
    <name evidence="1" type="ORF">SAMN05421877_102236</name>
</gene>
<proteinExistence type="predicted"/>
<evidence type="ECO:0000313" key="1">
    <source>
        <dbReference type="EMBL" id="SEF72270.1"/>
    </source>
</evidence>
<organism evidence="1 2">
    <name type="scientific">Sphingobacterium lactis</name>
    <dbReference type="NCBI Taxonomy" id="797291"/>
    <lineage>
        <taxon>Bacteria</taxon>
        <taxon>Pseudomonadati</taxon>
        <taxon>Bacteroidota</taxon>
        <taxon>Sphingobacteriia</taxon>
        <taxon>Sphingobacteriales</taxon>
        <taxon>Sphingobacteriaceae</taxon>
        <taxon>Sphingobacterium</taxon>
    </lineage>
</organism>
<dbReference type="RefSeq" id="WP_103905253.1">
    <property type="nucleotide sequence ID" value="NZ_CP049246.1"/>
</dbReference>
<dbReference type="AlphaFoldDB" id="A0A1H5UB62"/>
<dbReference type="EMBL" id="FNUT01000002">
    <property type="protein sequence ID" value="SEF72270.1"/>
    <property type="molecule type" value="Genomic_DNA"/>
</dbReference>
<evidence type="ECO:0008006" key="3">
    <source>
        <dbReference type="Google" id="ProtNLM"/>
    </source>
</evidence>
<protein>
    <recommendedName>
        <fullName evidence="3">Thiol-activated cytolysin</fullName>
    </recommendedName>
</protein>
<dbReference type="Proteomes" id="UP000236731">
    <property type="component" value="Unassembled WGS sequence"/>
</dbReference>
<accession>A0A1H5UB62</accession>
<evidence type="ECO:0000313" key="2">
    <source>
        <dbReference type="Proteomes" id="UP000236731"/>
    </source>
</evidence>
<sequence>MTRYLPYVFLAFSLCVFGCSKSENKIDIPKTKPEPEQNVKKVKSEYKITSFAVVDRDADQLYPGKIVKMQGEGDEIQKIDFNDYKKLPVIISSALKIQDKPSYKDIPDFMKIETYLLNNTRFDGDASASFSGWNAMLDHHALSWYFTDKQERSRFFKLLADYKTVKTTMATTNEVKNFDFTMDLPDKDALISEEDIRKANDENLCYVSAAYYGRRSVMLVQSEAEEKELRAVLKKLADRESLSAAEGKLLDVTSLAVYARTSAQKDALMEKASGKNKILALYNKTVEFLDQKYANHIYPISYHLRKLSDFSGFYTSFDYEYDVIEE</sequence>
<keyword evidence="2" id="KW-1185">Reference proteome</keyword>
<reference evidence="2" key="1">
    <citation type="submission" date="2016-10" db="EMBL/GenBank/DDBJ databases">
        <authorList>
            <person name="Varghese N."/>
            <person name="Submissions S."/>
        </authorList>
    </citation>
    <scope>NUCLEOTIDE SEQUENCE [LARGE SCALE GENOMIC DNA]</scope>
    <source>
        <strain evidence="2">DSM 22361</strain>
    </source>
</reference>